<evidence type="ECO:0000313" key="2">
    <source>
        <dbReference type="EMBL" id="VDP34824.1"/>
    </source>
</evidence>
<evidence type="ECO:0000313" key="3">
    <source>
        <dbReference type="Proteomes" id="UP000050761"/>
    </source>
</evidence>
<dbReference type="Proteomes" id="UP000050761">
    <property type="component" value="Unassembled WGS sequence"/>
</dbReference>
<dbReference type="Pfam" id="PF18382">
    <property type="entry name" value="Formin_GBD_N"/>
    <property type="match status" value="1"/>
</dbReference>
<dbReference type="InterPro" id="IPR041387">
    <property type="entry name" value="FHOD1_GBD_N"/>
</dbReference>
<accession>A0A3P8DRZ7</accession>
<evidence type="ECO:0000259" key="1">
    <source>
        <dbReference type="Pfam" id="PF18382"/>
    </source>
</evidence>
<dbReference type="AlphaFoldDB" id="A0A183GJG2"/>
<accession>A0A183GJG2</accession>
<sequence>MAEDTHTCRVQYVDDSDPFAPTSNAFLEPMRPVTFAFRIHVTIADQLPELIRTLRAPHKVTVLTHEEIAAGPMCAAVLGPYLGQYLGSWFPKPAVPWQHPSGSCWAVGRVQPMAGADGRSEHYFSTCAVPPQYLGCTCRFGKSFRNSAVTRQDLLQFLLRHVSAPLTNRDRGAVPQDILSSDGIFGRGRNLRPNFSRGVRVRNLFLPSPGNPNQERRAHA</sequence>
<feature type="domain" description="FHOD1 N-terminal GTPase-binding" evidence="1">
    <location>
        <begin position="7"/>
        <end position="60"/>
    </location>
</feature>
<evidence type="ECO:0000313" key="4">
    <source>
        <dbReference type="WBParaSite" id="HPBE_0002281101-mRNA-1"/>
    </source>
</evidence>
<dbReference type="Gene3D" id="1.25.10.10">
    <property type="entry name" value="Leucine-rich Repeat Variant"/>
    <property type="match status" value="1"/>
</dbReference>
<gene>
    <name evidence="2" type="ORF">HPBE_LOCUS22809</name>
</gene>
<reference evidence="4" key="2">
    <citation type="submission" date="2019-09" db="UniProtKB">
        <authorList>
            <consortium name="WormBaseParasite"/>
        </authorList>
    </citation>
    <scope>IDENTIFICATION</scope>
</reference>
<proteinExistence type="predicted"/>
<dbReference type="WBParaSite" id="HPBE_0002281101-mRNA-1">
    <property type="protein sequence ID" value="HPBE_0002281101-mRNA-1"/>
    <property type="gene ID" value="HPBE_0002281101"/>
</dbReference>
<keyword evidence="3" id="KW-1185">Reference proteome</keyword>
<organism evidence="3 4">
    <name type="scientific">Heligmosomoides polygyrus</name>
    <name type="common">Parasitic roundworm</name>
    <dbReference type="NCBI Taxonomy" id="6339"/>
    <lineage>
        <taxon>Eukaryota</taxon>
        <taxon>Metazoa</taxon>
        <taxon>Ecdysozoa</taxon>
        <taxon>Nematoda</taxon>
        <taxon>Chromadorea</taxon>
        <taxon>Rhabditida</taxon>
        <taxon>Rhabditina</taxon>
        <taxon>Rhabditomorpha</taxon>
        <taxon>Strongyloidea</taxon>
        <taxon>Heligmosomidae</taxon>
        <taxon>Heligmosomoides</taxon>
    </lineage>
</organism>
<dbReference type="InterPro" id="IPR011989">
    <property type="entry name" value="ARM-like"/>
</dbReference>
<name>A0A183GJG2_HELPZ</name>
<reference evidence="2 3" key="1">
    <citation type="submission" date="2018-11" db="EMBL/GenBank/DDBJ databases">
        <authorList>
            <consortium name="Pathogen Informatics"/>
        </authorList>
    </citation>
    <scope>NUCLEOTIDE SEQUENCE [LARGE SCALE GENOMIC DNA]</scope>
</reference>
<dbReference type="EMBL" id="UZAH01034377">
    <property type="protein sequence ID" value="VDP34824.1"/>
    <property type="molecule type" value="Genomic_DNA"/>
</dbReference>
<protein>
    <submittedName>
        <fullName evidence="4">Formin_GBD_N domain-containing protein</fullName>
    </submittedName>
</protein>
<dbReference type="OrthoDB" id="9806920at2759"/>